<dbReference type="RefSeq" id="WP_190478485.1">
    <property type="nucleotide sequence ID" value="NZ_JACJSG010000054.1"/>
</dbReference>
<dbReference type="EMBL" id="JACJSG010000054">
    <property type="protein sequence ID" value="MBD2504562.1"/>
    <property type="molecule type" value="Genomic_DNA"/>
</dbReference>
<comment type="caution">
    <text evidence="1">The sequence shown here is derived from an EMBL/GenBank/DDBJ whole genome shotgun (WGS) entry which is preliminary data.</text>
</comment>
<name>A0ABR8DED8_9NOST</name>
<gene>
    <name evidence="1" type="ORF">H6G83_28795</name>
</gene>
<evidence type="ECO:0000313" key="2">
    <source>
        <dbReference type="Proteomes" id="UP000661112"/>
    </source>
</evidence>
<evidence type="ECO:0000313" key="1">
    <source>
        <dbReference type="EMBL" id="MBD2504562.1"/>
    </source>
</evidence>
<reference evidence="1 2" key="1">
    <citation type="journal article" date="2020" name="ISME J.">
        <title>Comparative genomics reveals insights into cyanobacterial evolution and habitat adaptation.</title>
        <authorList>
            <person name="Chen M.Y."/>
            <person name="Teng W.K."/>
            <person name="Zhao L."/>
            <person name="Hu C.X."/>
            <person name="Zhou Y.K."/>
            <person name="Han B.P."/>
            <person name="Song L.R."/>
            <person name="Shu W.S."/>
        </authorList>
    </citation>
    <scope>NUCLEOTIDE SEQUENCE [LARGE SCALE GENOMIC DNA]</scope>
    <source>
        <strain evidence="1 2">FACHB-119</strain>
    </source>
</reference>
<protein>
    <submittedName>
        <fullName evidence="1">Uncharacterized protein</fullName>
    </submittedName>
</protein>
<sequence length="74" mass="7951">MADNITVILNNSSLSVDEKVEKTAELLSALPGQGVAKATELILNTDNSSIATYPANYLAILPNHKQEKNKLLSI</sequence>
<proteinExistence type="predicted"/>
<keyword evidence="2" id="KW-1185">Reference proteome</keyword>
<accession>A0ABR8DED8</accession>
<organism evidence="1 2">
    <name type="scientific">Anabaena azotica FACHB-119</name>
    <dbReference type="NCBI Taxonomy" id="947527"/>
    <lineage>
        <taxon>Bacteria</taxon>
        <taxon>Bacillati</taxon>
        <taxon>Cyanobacteriota</taxon>
        <taxon>Cyanophyceae</taxon>
        <taxon>Nostocales</taxon>
        <taxon>Nostocaceae</taxon>
        <taxon>Anabaena</taxon>
        <taxon>Anabaena azotica</taxon>
    </lineage>
</organism>
<dbReference type="Proteomes" id="UP000661112">
    <property type="component" value="Unassembled WGS sequence"/>
</dbReference>